<sequence>MDKIPLLNELTKDNQLNIIVGANGSGKSSLVDYLKDSMLINLSVIPAYRNLFFNSNNYNAEMLKSTSAHIMSNLQNIRAKSQAKDQDTFSIAVYALVNEYVDYLSKKNEDDSYEGTDILKKLNSIYMDILPHIKFLPVVIDRILTPQSQLTKNEYQISELSDGEKSVLYFISLLLLTDDKSYIVVDEPETYMHTALAIKLWNTLLKEKPDCKFILISHNIDFIQSLTGAQIKWLKKYERPESWEFQNIEGIQLPQDLVLKIMGSKKDVLFIEGTSHGSLDYRIYSELFGETYNIQPVNGHREVKKYTEAYNKTGVFGNSAKGIIDRDSWDANEIEALERKEVFVLPTNEIEMLLFTDEVVEAVLLAHCYEEDEIENITNQFKKHLFERINMRKEQVIMNHLKNKIDHYLEKTKKSRIQRH</sequence>
<organism evidence="3 4">
    <name type="scientific">Listeria grandensis FSL F6-0971</name>
    <dbReference type="NCBI Taxonomy" id="1265819"/>
    <lineage>
        <taxon>Bacteria</taxon>
        <taxon>Bacillati</taxon>
        <taxon>Bacillota</taxon>
        <taxon>Bacilli</taxon>
        <taxon>Bacillales</taxon>
        <taxon>Listeriaceae</taxon>
        <taxon>Listeria</taxon>
    </lineage>
</organism>
<dbReference type="SUPFAM" id="SSF52540">
    <property type="entry name" value="P-loop containing nucleoside triphosphate hydrolases"/>
    <property type="match status" value="1"/>
</dbReference>
<dbReference type="InterPro" id="IPR003959">
    <property type="entry name" value="ATPase_AAA_core"/>
</dbReference>
<dbReference type="InterPro" id="IPR027417">
    <property type="entry name" value="P-loop_NTPase"/>
</dbReference>
<dbReference type="OrthoDB" id="308933at2"/>
<reference evidence="3 4" key="1">
    <citation type="journal article" date="2014" name="Int. J. Syst. Evol. Microbiol.">
        <title>Listeria floridensis sp. nov., Listeria aquatica sp. nov., Listeria cornellensis sp. nov., Listeria riparia sp. nov. and Listeria grandensis sp. nov., from agricultural and natural environments.</title>
        <authorList>
            <person name="den Bakker H.C."/>
            <person name="Warchocki S."/>
            <person name="Wright E.M."/>
            <person name="Allred A.F."/>
            <person name="Ahlstrom C."/>
            <person name="Manuel C.S."/>
            <person name="Stasiewicz M.J."/>
            <person name="Burrell A."/>
            <person name="Roof S."/>
            <person name="Strawn L."/>
            <person name="Fortes E.D."/>
            <person name="Nightingale K.K."/>
            <person name="Kephart D."/>
            <person name="Wiedmann M."/>
        </authorList>
    </citation>
    <scope>NUCLEOTIDE SEQUENCE [LARGE SCALE GENOMIC DNA]</scope>
    <source>
        <strain evidence="4">FSL F6-971</strain>
    </source>
</reference>
<evidence type="ECO:0000313" key="4">
    <source>
        <dbReference type="Proteomes" id="UP000019253"/>
    </source>
</evidence>
<dbReference type="GO" id="GO:0005524">
    <property type="term" value="F:ATP binding"/>
    <property type="evidence" value="ECO:0007669"/>
    <property type="project" value="UniProtKB-KW"/>
</dbReference>
<evidence type="ECO:0000313" key="3">
    <source>
        <dbReference type="EMBL" id="EUJ20058.1"/>
    </source>
</evidence>
<dbReference type="PATRIC" id="fig|1265819.5.peg.2965"/>
<dbReference type="EMBL" id="AODD01000030">
    <property type="protein sequence ID" value="EUJ20058.1"/>
    <property type="molecule type" value="Genomic_DNA"/>
</dbReference>
<keyword evidence="3" id="KW-0547">Nucleotide-binding</keyword>
<dbReference type="AlphaFoldDB" id="W7BJT5"/>
<dbReference type="Gene3D" id="3.40.50.300">
    <property type="entry name" value="P-loop containing nucleotide triphosphate hydrolases"/>
    <property type="match status" value="1"/>
</dbReference>
<name>W7BJT5_9LIST</name>
<gene>
    <name evidence="3" type="ORF">PGRAN_14857</name>
</gene>
<dbReference type="InterPro" id="IPR029492">
    <property type="entry name" value="DUF4435"/>
</dbReference>
<dbReference type="STRING" id="1265819.PGRAN_14857"/>
<dbReference type="Pfam" id="PF13304">
    <property type="entry name" value="AAA_21"/>
    <property type="match status" value="1"/>
</dbReference>
<dbReference type="PANTHER" id="PTHR43581">
    <property type="entry name" value="ATP/GTP PHOSPHATASE"/>
    <property type="match status" value="1"/>
</dbReference>
<evidence type="ECO:0000259" key="2">
    <source>
        <dbReference type="Pfam" id="PF14491"/>
    </source>
</evidence>
<dbReference type="Pfam" id="PF14491">
    <property type="entry name" value="DUF4435"/>
    <property type="match status" value="1"/>
</dbReference>
<proteinExistence type="predicted"/>
<accession>W7BJT5</accession>
<comment type="caution">
    <text evidence="3">The sequence shown here is derived from an EMBL/GenBank/DDBJ whole genome shotgun (WGS) entry which is preliminary data.</text>
</comment>
<evidence type="ECO:0000259" key="1">
    <source>
        <dbReference type="Pfam" id="PF13304"/>
    </source>
</evidence>
<keyword evidence="4" id="KW-1185">Reference proteome</keyword>
<dbReference type="GO" id="GO:0016887">
    <property type="term" value="F:ATP hydrolysis activity"/>
    <property type="evidence" value="ECO:0007669"/>
    <property type="project" value="InterPro"/>
</dbReference>
<dbReference type="InterPro" id="IPR051396">
    <property type="entry name" value="Bact_Antivir_Def_Nuclease"/>
</dbReference>
<keyword evidence="3" id="KW-0067">ATP-binding</keyword>
<protein>
    <submittedName>
        <fullName evidence="3">ABC transporter, ATP-binding protein-related protein</fullName>
    </submittedName>
</protein>
<dbReference type="PANTHER" id="PTHR43581:SF4">
    <property type="entry name" value="ATP_GTP PHOSPHATASE"/>
    <property type="match status" value="1"/>
</dbReference>
<dbReference type="RefSeq" id="WP_036067929.1">
    <property type="nucleotide sequence ID" value="NZ_AODD01000030.1"/>
</dbReference>
<feature type="domain" description="DUF4435" evidence="2">
    <location>
        <begin position="268"/>
        <end position="412"/>
    </location>
</feature>
<dbReference type="Proteomes" id="UP000019253">
    <property type="component" value="Unassembled WGS sequence"/>
</dbReference>
<feature type="domain" description="ATPase AAA-type core" evidence="1">
    <location>
        <begin position="153"/>
        <end position="219"/>
    </location>
</feature>